<dbReference type="Proteomes" id="UP001161247">
    <property type="component" value="Chromosome 2"/>
</dbReference>
<protein>
    <submittedName>
        <fullName evidence="2">OLC1v1032831C1</fullName>
    </submittedName>
</protein>
<gene>
    <name evidence="2" type="ORF">OLC1_LOCUS7346</name>
</gene>
<dbReference type="GO" id="GO:0000398">
    <property type="term" value="P:mRNA splicing, via spliceosome"/>
    <property type="evidence" value="ECO:0007669"/>
    <property type="project" value="InterPro"/>
</dbReference>
<dbReference type="AlphaFoldDB" id="A0AAV1CPL5"/>
<proteinExistence type="predicted"/>
<name>A0AAV1CPL5_OLDCO</name>
<evidence type="ECO:0000313" key="3">
    <source>
        <dbReference type="Proteomes" id="UP001161247"/>
    </source>
</evidence>
<reference evidence="2" key="1">
    <citation type="submission" date="2023-03" db="EMBL/GenBank/DDBJ databases">
        <authorList>
            <person name="Julca I."/>
        </authorList>
    </citation>
    <scope>NUCLEOTIDE SEQUENCE</scope>
</reference>
<organism evidence="2 3">
    <name type="scientific">Oldenlandia corymbosa var. corymbosa</name>
    <dbReference type="NCBI Taxonomy" id="529605"/>
    <lineage>
        <taxon>Eukaryota</taxon>
        <taxon>Viridiplantae</taxon>
        <taxon>Streptophyta</taxon>
        <taxon>Embryophyta</taxon>
        <taxon>Tracheophyta</taxon>
        <taxon>Spermatophyta</taxon>
        <taxon>Magnoliopsida</taxon>
        <taxon>eudicotyledons</taxon>
        <taxon>Gunneridae</taxon>
        <taxon>Pentapetalae</taxon>
        <taxon>asterids</taxon>
        <taxon>lamiids</taxon>
        <taxon>Gentianales</taxon>
        <taxon>Rubiaceae</taxon>
        <taxon>Rubioideae</taxon>
        <taxon>Spermacoceae</taxon>
        <taxon>Hedyotis-Oldenlandia complex</taxon>
        <taxon>Oldenlandia</taxon>
    </lineage>
</organism>
<dbReference type="SUPFAM" id="SSF54236">
    <property type="entry name" value="Ubiquitin-like"/>
    <property type="match status" value="1"/>
</dbReference>
<dbReference type="Gene3D" id="3.10.20.90">
    <property type="entry name" value="Phosphatidylinositol 3-kinase Catalytic Subunit, Chain A, domain 1"/>
    <property type="match status" value="1"/>
</dbReference>
<evidence type="ECO:0000259" key="1">
    <source>
        <dbReference type="Pfam" id="PF18036"/>
    </source>
</evidence>
<dbReference type="Pfam" id="PF18036">
    <property type="entry name" value="Ubiquitin_4"/>
    <property type="match status" value="1"/>
</dbReference>
<sequence length="274" mass="31716">MQMMHLLEQQPLGNGDFVMPRRSFQKKKLKKNGSLLSLPSSTSSSLLLIVDSFSRKSFSYDKLPQEPLKLTVIKLDGTSFEIEVVKTGNLGLLKRAVEAVFSHLPKTGPRKVSWPFVWGHFCLCYDGKKLLNDTDEIASYGIQDGDKLHFIRHVSTTYNLAKERSEEEDVEFDEPPILDAWEDKYLQWPKVDRYKYTQRDIESQQDVYQVDSEDSMQHSATNCRYNLVDLFRGWFSYRKLPTSDVRTDEHNSYPSRLSFSSRLGSFKDVVIYTG</sequence>
<feature type="domain" description="SNRNP25 ubiquitin-like" evidence="1">
    <location>
        <begin position="68"/>
        <end position="154"/>
    </location>
</feature>
<evidence type="ECO:0000313" key="2">
    <source>
        <dbReference type="EMBL" id="CAI9096639.1"/>
    </source>
</evidence>
<dbReference type="InterPro" id="IPR039690">
    <property type="entry name" value="SNRNP25"/>
</dbReference>
<accession>A0AAV1CPL5</accession>
<dbReference type="InterPro" id="IPR029071">
    <property type="entry name" value="Ubiquitin-like_domsf"/>
</dbReference>
<dbReference type="PANTHER" id="PTHR14942:SF9">
    <property type="entry name" value="OS02G0188500 PROTEIN"/>
    <property type="match status" value="1"/>
</dbReference>
<dbReference type="InterPro" id="IPR040610">
    <property type="entry name" value="SNRNP25_ubiquitin"/>
</dbReference>
<keyword evidence="3" id="KW-1185">Reference proteome</keyword>
<dbReference type="EMBL" id="OX459119">
    <property type="protein sequence ID" value="CAI9096639.1"/>
    <property type="molecule type" value="Genomic_DNA"/>
</dbReference>
<dbReference type="CDD" id="cd17058">
    <property type="entry name" value="Ubl_SNRNP25"/>
    <property type="match status" value="1"/>
</dbReference>
<dbReference type="PANTHER" id="PTHR14942">
    <property type="entry name" value="U11/U12 SMALL NUCLEAR RIBONUCLEOPROTEIN 25 KDA PROTEIN"/>
    <property type="match status" value="1"/>
</dbReference>